<evidence type="ECO:0000313" key="2">
    <source>
        <dbReference type="EMBL" id="MBW8684642.1"/>
    </source>
</evidence>
<feature type="signal peptide" evidence="1">
    <location>
        <begin position="1"/>
        <end position="21"/>
    </location>
</feature>
<keyword evidence="3" id="KW-1185">Reference proteome</keyword>
<reference evidence="2 3" key="1">
    <citation type="submission" date="2021-08" db="EMBL/GenBank/DDBJ databases">
        <title>The genome sequence of Chitinophaga sp. B61.</title>
        <authorList>
            <person name="Zhang X."/>
        </authorList>
    </citation>
    <scope>NUCLEOTIDE SEQUENCE [LARGE SCALE GENOMIC DNA]</scope>
    <source>
        <strain evidence="2 3">B61</strain>
    </source>
</reference>
<name>A0ABS7GAF1_9BACT</name>
<dbReference type="Pfam" id="PF15418">
    <property type="entry name" value="DUF4625"/>
    <property type="match status" value="1"/>
</dbReference>
<comment type="caution">
    <text evidence="2">The sequence shown here is derived from an EMBL/GenBank/DDBJ whole genome shotgun (WGS) entry which is preliminary data.</text>
</comment>
<proteinExistence type="predicted"/>
<gene>
    <name evidence="2" type="ORF">K1Y79_09900</name>
</gene>
<evidence type="ECO:0000256" key="1">
    <source>
        <dbReference type="SAM" id="SignalP"/>
    </source>
</evidence>
<dbReference type="EMBL" id="JAICCF010000002">
    <property type="protein sequence ID" value="MBW8684642.1"/>
    <property type="molecule type" value="Genomic_DNA"/>
</dbReference>
<organism evidence="2 3">
    <name type="scientific">Chitinophaga rhizophila</name>
    <dbReference type="NCBI Taxonomy" id="2866212"/>
    <lineage>
        <taxon>Bacteria</taxon>
        <taxon>Pseudomonadati</taxon>
        <taxon>Bacteroidota</taxon>
        <taxon>Chitinophagia</taxon>
        <taxon>Chitinophagales</taxon>
        <taxon>Chitinophagaceae</taxon>
        <taxon>Chitinophaga</taxon>
    </lineage>
</organism>
<dbReference type="InterPro" id="IPR027829">
    <property type="entry name" value="DUF4625"/>
</dbReference>
<dbReference type="RefSeq" id="WP_220249859.1">
    <property type="nucleotide sequence ID" value="NZ_JAICCF010000002.1"/>
</dbReference>
<accession>A0ABS7GAF1</accession>
<dbReference type="Proteomes" id="UP000812961">
    <property type="component" value="Unassembled WGS sequence"/>
</dbReference>
<protein>
    <submittedName>
        <fullName evidence="2">DUF4625 domain-containing protein</fullName>
    </submittedName>
</protein>
<evidence type="ECO:0000313" key="3">
    <source>
        <dbReference type="Proteomes" id="UP000812961"/>
    </source>
</evidence>
<sequence>MKTTKLIIAILLLIVTFSACKKDKDEVPQLPQPTVENLELGLGDAGIGVINQDFHFEADIVAGDKIEKVEVKILQKAGETYSKVWKHEITWDQYKGLKNTNVHKHFNIPGDAAEGKYDLHMIVYDQNGTQLDVRRDLEIYAAANLPVRPLITGLYVHRNWTPFYDAHGDKDNYPTEPLKKGDTLQAQVNVSYVKGDGKLYMLLVKKSTGYNPKTIEEVDLSKAVVYDVLEHKNEAKVYDFSNFIFDVNTFTVLRDIPNLIIGAENDNNAPTPNAVKGETAWQSGDYNLVIIYKNTTFNQTVSRTIPFTIEY</sequence>
<keyword evidence="1" id="KW-0732">Signal</keyword>
<dbReference type="PROSITE" id="PS51257">
    <property type="entry name" value="PROKAR_LIPOPROTEIN"/>
    <property type="match status" value="1"/>
</dbReference>
<feature type="chain" id="PRO_5047134082" evidence="1">
    <location>
        <begin position="22"/>
        <end position="311"/>
    </location>
</feature>